<proteinExistence type="predicted"/>
<dbReference type="AlphaFoldDB" id="A0A820V5S1"/>
<feature type="binding site" evidence="3">
    <location>
        <begin position="100"/>
        <end position="103"/>
    </location>
    <ligand>
        <name>substrate</name>
    </ligand>
</feature>
<dbReference type="SMART" id="SM00855">
    <property type="entry name" value="PGAM"/>
    <property type="match status" value="1"/>
</dbReference>
<feature type="binding site" evidence="3">
    <location>
        <position position="73"/>
    </location>
    <ligand>
        <name>substrate</name>
    </ligand>
</feature>
<organism evidence="5 7">
    <name type="scientific">Rotaria socialis</name>
    <dbReference type="NCBI Taxonomy" id="392032"/>
    <lineage>
        <taxon>Eukaryota</taxon>
        <taxon>Metazoa</taxon>
        <taxon>Spiralia</taxon>
        <taxon>Gnathifera</taxon>
        <taxon>Rotifera</taxon>
        <taxon>Eurotatoria</taxon>
        <taxon>Bdelloidea</taxon>
        <taxon>Philodinida</taxon>
        <taxon>Philodinidae</taxon>
        <taxon>Rotaria</taxon>
    </lineage>
</organism>
<dbReference type="InterPro" id="IPR029033">
    <property type="entry name" value="His_PPase_superfam"/>
</dbReference>
<evidence type="ECO:0000313" key="8">
    <source>
        <dbReference type="Proteomes" id="UP000663873"/>
    </source>
</evidence>
<dbReference type="Gene3D" id="3.40.50.1240">
    <property type="entry name" value="Phosphoglycerate mutase-like"/>
    <property type="match status" value="1"/>
</dbReference>
<dbReference type="Pfam" id="PF00300">
    <property type="entry name" value="His_Phos_1"/>
    <property type="match status" value="1"/>
</dbReference>
<evidence type="ECO:0000256" key="1">
    <source>
        <dbReference type="ARBA" id="ARBA00022801"/>
    </source>
</evidence>
<evidence type="ECO:0000313" key="6">
    <source>
        <dbReference type="EMBL" id="CAF4601073.1"/>
    </source>
</evidence>
<feature type="binding site" evidence="3">
    <location>
        <begin position="23"/>
        <end position="30"/>
    </location>
    <ligand>
        <name>substrate</name>
    </ligand>
</feature>
<keyword evidence="8" id="KW-1185">Reference proteome</keyword>
<name>A0A820V5S1_9BILA</name>
<dbReference type="InterPro" id="IPR051695">
    <property type="entry name" value="Phosphoglycerate_Mutase"/>
</dbReference>
<dbReference type="PANTHER" id="PTHR46517">
    <property type="entry name" value="FRUCTOSE-2,6-BISPHOSPHATASE TIGAR"/>
    <property type="match status" value="1"/>
</dbReference>
<evidence type="ECO:0000313" key="7">
    <source>
        <dbReference type="Proteomes" id="UP000663851"/>
    </source>
</evidence>
<dbReference type="InterPro" id="IPR013078">
    <property type="entry name" value="His_Pase_superF_clade-1"/>
</dbReference>
<evidence type="ECO:0000256" key="2">
    <source>
        <dbReference type="PIRSR" id="PIRSR613078-1"/>
    </source>
</evidence>
<dbReference type="EMBL" id="CAJOBQ010003285">
    <property type="protein sequence ID" value="CAF4601073.1"/>
    <property type="molecule type" value="Genomic_DNA"/>
</dbReference>
<dbReference type="CDD" id="cd07067">
    <property type="entry name" value="HP_PGM_like"/>
    <property type="match status" value="1"/>
</dbReference>
<protein>
    <recommendedName>
        <fullName evidence="9">Fructose-2,6-bisphosphatase</fullName>
    </recommendedName>
</protein>
<reference evidence="5" key="1">
    <citation type="submission" date="2021-02" db="EMBL/GenBank/DDBJ databases">
        <authorList>
            <person name="Nowell W R."/>
        </authorList>
    </citation>
    <scope>NUCLEOTIDE SEQUENCE</scope>
</reference>
<dbReference type="Proteomes" id="UP000663862">
    <property type="component" value="Unassembled WGS sequence"/>
</dbReference>
<evidence type="ECO:0000256" key="3">
    <source>
        <dbReference type="PIRSR" id="PIRSR613078-2"/>
    </source>
</evidence>
<evidence type="ECO:0000313" key="4">
    <source>
        <dbReference type="EMBL" id="CAF4428380.1"/>
    </source>
</evidence>
<evidence type="ECO:0008006" key="9">
    <source>
        <dbReference type="Google" id="ProtNLM"/>
    </source>
</evidence>
<comment type="caution">
    <text evidence="5">The sequence shown here is derived from an EMBL/GenBank/DDBJ whole genome shotgun (WGS) entry which is preliminary data.</text>
</comment>
<accession>A0A820V5S1</accession>
<feature type="active site" description="Tele-phosphohistidine intermediate" evidence="2">
    <location>
        <position position="24"/>
    </location>
</feature>
<dbReference type="Proteomes" id="UP000663873">
    <property type="component" value="Unassembled WGS sequence"/>
</dbReference>
<gene>
    <name evidence="5" type="ORF">HFQ381_LOCUS27428</name>
    <name evidence="6" type="ORF">TSG867_LOCUS27826</name>
    <name evidence="4" type="ORF">UJA718_LOCUS21135</name>
</gene>
<dbReference type="PANTHER" id="PTHR46517:SF1">
    <property type="entry name" value="FRUCTOSE-2,6-BISPHOSPHATASE TIGAR"/>
    <property type="match status" value="1"/>
</dbReference>
<feature type="active site" description="Proton donor/acceptor" evidence="2">
    <location>
        <position position="100"/>
    </location>
</feature>
<evidence type="ECO:0000313" key="5">
    <source>
        <dbReference type="EMBL" id="CAF4496313.1"/>
    </source>
</evidence>
<dbReference type="GO" id="GO:0004331">
    <property type="term" value="F:fructose-2,6-bisphosphate 2-phosphatase activity"/>
    <property type="evidence" value="ECO:0007669"/>
    <property type="project" value="TreeGrafter"/>
</dbReference>
<dbReference type="GO" id="GO:0005829">
    <property type="term" value="C:cytosol"/>
    <property type="evidence" value="ECO:0007669"/>
    <property type="project" value="TreeGrafter"/>
</dbReference>
<dbReference type="Proteomes" id="UP000663851">
    <property type="component" value="Unassembled WGS sequence"/>
</dbReference>
<dbReference type="SUPFAM" id="SSF53254">
    <property type="entry name" value="Phosphoglycerate mutase-like"/>
    <property type="match status" value="1"/>
</dbReference>
<keyword evidence="1" id="KW-0378">Hydrolase</keyword>
<sequence length="374" mass="41767">MSSTILQNSSNIKSVRFNLTLVRHAETHANAEGIIQGLLDTELSHIGCLQAKALGRHLQWHRFSHVYSSNLKRAIETARQIHLFNRVSSCEIKYDSLLCERMYGIAQGQTRQWLRELAKESGVSHANFNPPGAENTVQVRQRVVAFLRKLCDELLQNNHVNSFVSSRVEFYGSTPLPQQDGQQSLLRSVSSENLSCHQQIIENSGCKRSLSTENISVESITKTNKAAAFRSSIDSALGISSGSSDQQSISSSTSLLSRNSSFDKQRIISKDLSPSPYENNFSDLDILIVSHGAVIREFIKYFACDLQADIGQHLDTIQDIAPNTSVTRFQITYSTGEDLNPTTTVELVDYHNKTHLTNDNNDEYNLDVVNKCSL</sequence>
<dbReference type="EMBL" id="CAJOBP010004060">
    <property type="protein sequence ID" value="CAF4428380.1"/>
    <property type="molecule type" value="Genomic_DNA"/>
</dbReference>
<dbReference type="GO" id="GO:0045820">
    <property type="term" value="P:negative regulation of glycolytic process"/>
    <property type="evidence" value="ECO:0007669"/>
    <property type="project" value="TreeGrafter"/>
</dbReference>
<dbReference type="GO" id="GO:0043456">
    <property type="term" value="P:regulation of pentose-phosphate shunt"/>
    <property type="evidence" value="ECO:0007669"/>
    <property type="project" value="TreeGrafter"/>
</dbReference>
<dbReference type="EMBL" id="CAJOBO010003553">
    <property type="protein sequence ID" value="CAF4496313.1"/>
    <property type="molecule type" value="Genomic_DNA"/>
</dbReference>